<organism evidence="2 3">
    <name type="scientific">Nocardia vulneris</name>
    <dbReference type="NCBI Taxonomy" id="1141657"/>
    <lineage>
        <taxon>Bacteria</taxon>
        <taxon>Bacillati</taxon>
        <taxon>Actinomycetota</taxon>
        <taxon>Actinomycetes</taxon>
        <taxon>Mycobacteriales</taxon>
        <taxon>Nocardiaceae</taxon>
        <taxon>Nocardia</taxon>
    </lineage>
</organism>
<gene>
    <name evidence="2" type="ORF">FG87_24905</name>
</gene>
<dbReference type="RefSeq" id="WP_156161714.1">
    <property type="nucleotide sequence ID" value="NZ_BDCI01000039.1"/>
</dbReference>
<proteinExistence type="predicted"/>
<evidence type="ECO:0000313" key="2">
    <source>
        <dbReference type="EMBL" id="KIA62518.1"/>
    </source>
</evidence>
<evidence type="ECO:0000256" key="1">
    <source>
        <dbReference type="SAM" id="SignalP"/>
    </source>
</evidence>
<protein>
    <recommendedName>
        <fullName evidence="4">Streptomyces killer toxin-like beta/gamma crystallin domain-containing protein</fullName>
    </recommendedName>
</protein>
<dbReference type="EMBL" id="JNFP01000031">
    <property type="protein sequence ID" value="KIA62518.1"/>
    <property type="molecule type" value="Genomic_DNA"/>
</dbReference>
<comment type="caution">
    <text evidence="2">The sequence shown here is derived from an EMBL/GenBank/DDBJ whole genome shotgun (WGS) entry which is preliminary data.</text>
</comment>
<feature type="chain" id="PRO_5045478163" description="Streptomyces killer toxin-like beta/gamma crystallin domain-containing protein" evidence="1">
    <location>
        <begin position="25"/>
        <end position="103"/>
    </location>
</feature>
<keyword evidence="3" id="KW-1185">Reference proteome</keyword>
<reference evidence="2 3" key="1">
    <citation type="journal article" date="2014" name="Int. J. Syst. Evol. Microbiol.">
        <title>Nocardia vulneris sp. nov., isolated from wounds of human patients in North America.</title>
        <authorList>
            <person name="Lasker B.A."/>
            <person name="Bell M."/>
            <person name="Klenk H.P."/>
            <person name="Sproer C."/>
            <person name="Schumann C."/>
            <person name="Schumann P."/>
            <person name="Brown J.M."/>
        </authorList>
    </citation>
    <scope>NUCLEOTIDE SEQUENCE [LARGE SCALE GENOMIC DNA]</scope>
    <source>
        <strain evidence="2 3">W9851</strain>
    </source>
</reference>
<name>A0ABR4ZBA7_9NOCA</name>
<evidence type="ECO:0008006" key="4">
    <source>
        <dbReference type="Google" id="ProtNLM"/>
    </source>
</evidence>
<dbReference type="Proteomes" id="UP000031364">
    <property type="component" value="Unassembled WGS sequence"/>
</dbReference>
<evidence type="ECO:0000313" key="3">
    <source>
        <dbReference type="Proteomes" id="UP000031364"/>
    </source>
</evidence>
<accession>A0ABR4ZBA7</accession>
<sequence>MRTKLFARMMLALTLSGGALIAGAGEAAAAEPVDMHVACQVTYGQVGWRATLAYPNLGGWGWRCYLVGGGGALKGVDIEKYCQTIYGLHARGGSTAYNWRCDY</sequence>
<keyword evidence="1" id="KW-0732">Signal</keyword>
<feature type="signal peptide" evidence="1">
    <location>
        <begin position="1"/>
        <end position="24"/>
    </location>
</feature>